<evidence type="ECO:0000256" key="5">
    <source>
        <dbReference type="ARBA" id="ARBA00023239"/>
    </source>
</evidence>
<keyword evidence="4 6" id="KW-0663">Pyridoxal phosphate</keyword>
<dbReference type="InterPro" id="IPR002129">
    <property type="entry name" value="PyrdxlP-dep_de-COase"/>
</dbReference>
<comment type="similarity">
    <text evidence="2 7">Belongs to the group II decarboxylase family.</text>
</comment>
<dbReference type="Pfam" id="PF00282">
    <property type="entry name" value="Pyridoxal_deC"/>
    <property type="match status" value="1"/>
</dbReference>
<evidence type="ECO:0000256" key="1">
    <source>
        <dbReference type="ARBA" id="ARBA00001933"/>
    </source>
</evidence>
<dbReference type="Proteomes" id="UP000748025">
    <property type="component" value="Unassembled WGS sequence"/>
</dbReference>
<dbReference type="InterPro" id="IPR015421">
    <property type="entry name" value="PyrdxlP-dep_Trfase_major"/>
</dbReference>
<dbReference type="OrthoDB" id="639767at2759"/>
<keyword evidence="9" id="KW-1185">Reference proteome</keyword>
<accession>A0A9P7N8T3</accession>
<dbReference type="EMBL" id="SRPW01001507">
    <property type="protein sequence ID" value="KAG6000646.1"/>
    <property type="molecule type" value="Genomic_DNA"/>
</dbReference>
<gene>
    <name evidence="8" type="ORF">E4U43_001546</name>
</gene>
<dbReference type="PRINTS" id="PR00800">
    <property type="entry name" value="YHDCRBOXLASE"/>
</dbReference>
<name>A0A9P7N8T3_9HYPO</name>
<evidence type="ECO:0000256" key="6">
    <source>
        <dbReference type="PIRSR" id="PIRSR602129-50"/>
    </source>
</evidence>
<dbReference type="PANTHER" id="PTHR11999:SF70">
    <property type="entry name" value="MIP05841P"/>
    <property type="match status" value="1"/>
</dbReference>
<protein>
    <recommendedName>
        <fullName evidence="10">Aromatic-L-amino-acid decarboxylase</fullName>
    </recommendedName>
</protein>
<dbReference type="InterPro" id="IPR015422">
    <property type="entry name" value="PyrdxlP-dep_Trfase_small"/>
</dbReference>
<feature type="modified residue" description="N6-(pyridoxal phosphate)lysine" evidence="6">
    <location>
        <position position="317"/>
    </location>
</feature>
<evidence type="ECO:0000256" key="4">
    <source>
        <dbReference type="ARBA" id="ARBA00022898"/>
    </source>
</evidence>
<dbReference type="InterPro" id="IPR015424">
    <property type="entry name" value="PyrdxlP-dep_Trfase"/>
</dbReference>
<keyword evidence="3" id="KW-0210">Decarboxylase</keyword>
<dbReference type="Gene3D" id="1.20.1340.10">
    <property type="entry name" value="dopa decarboxylase, N-terminal domain"/>
    <property type="match status" value="1"/>
</dbReference>
<sequence>MDDNQFREAAKAAIEDAIAYQKNVSSQRVLPTVQPGYLARLLPSSPPLHPEPFSSIHADLYDKIMPGMTHWQSPRFMALFPCSTSYPALLAEMYSNVLSGAYFNWICSPAVTELEIIVMNWLAEALGLPECYTSRGSSPGGGVLHGSASEAILTVMVSARDKYIAVRTKHLPDGPDKEDETWRLRSKLVALASTGTHSSTRKAAQILGVRFDVIPTFRADNFALKGQHLAPRLEQLTARGLEPFFLTTTMGTTDLCAVDDFESIADALQQRRARGIHPGIFVHVDAALAGSALLLPEYQPLAKSFAHFNSFNFNPQKLLLTGYDCSATFVRSRADLISAMSVNKADTPYLRNQESDTGLVTDYRDWQIPLSRRFRCLKLWFVMRSYGISGLQAHIQNGITLAQSLERRLRTRPDLFTVFTAAQFGLVTLTVAAQDEEEADARTKRVYDRILAGGEYYLTSTVVDGRTLIRVATGVTTVRDEHIKEVFALLVREAERECLEGGQEEKDHGHAVVVDDDEKRQHAADIPDECPILNEKMMGSSLFEMPIM</sequence>
<proteinExistence type="inferred from homology"/>
<dbReference type="AlphaFoldDB" id="A0A9P7N8T3"/>
<keyword evidence="5 7" id="KW-0456">Lyase</keyword>
<evidence type="ECO:0008006" key="10">
    <source>
        <dbReference type="Google" id="ProtNLM"/>
    </source>
</evidence>
<evidence type="ECO:0000313" key="9">
    <source>
        <dbReference type="Proteomes" id="UP000748025"/>
    </source>
</evidence>
<organism evidence="8 9">
    <name type="scientific">Claviceps pusilla</name>
    <dbReference type="NCBI Taxonomy" id="123648"/>
    <lineage>
        <taxon>Eukaryota</taxon>
        <taxon>Fungi</taxon>
        <taxon>Dikarya</taxon>
        <taxon>Ascomycota</taxon>
        <taxon>Pezizomycotina</taxon>
        <taxon>Sordariomycetes</taxon>
        <taxon>Hypocreomycetidae</taxon>
        <taxon>Hypocreales</taxon>
        <taxon>Clavicipitaceae</taxon>
        <taxon>Claviceps</taxon>
    </lineage>
</organism>
<dbReference type="GO" id="GO:0030170">
    <property type="term" value="F:pyridoxal phosphate binding"/>
    <property type="evidence" value="ECO:0007669"/>
    <property type="project" value="InterPro"/>
</dbReference>
<evidence type="ECO:0000256" key="3">
    <source>
        <dbReference type="ARBA" id="ARBA00022793"/>
    </source>
</evidence>
<evidence type="ECO:0000313" key="8">
    <source>
        <dbReference type="EMBL" id="KAG6000646.1"/>
    </source>
</evidence>
<dbReference type="GO" id="GO:0005737">
    <property type="term" value="C:cytoplasm"/>
    <property type="evidence" value="ECO:0007669"/>
    <property type="project" value="TreeGrafter"/>
</dbReference>
<dbReference type="PANTHER" id="PTHR11999">
    <property type="entry name" value="GROUP II PYRIDOXAL-5-PHOSPHATE DECARBOXYLASE"/>
    <property type="match status" value="1"/>
</dbReference>
<dbReference type="GO" id="GO:0019752">
    <property type="term" value="P:carboxylic acid metabolic process"/>
    <property type="evidence" value="ECO:0007669"/>
    <property type="project" value="InterPro"/>
</dbReference>
<dbReference type="GO" id="GO:0006520">
    <property type="term" value="P:amino acid metabolic process"/>
    <property type="evidence" value="ECO:0007669"/>
    <property type="project" value="InterPro"/>
</dbReference>
<evidence type="ECO:0000256" key="2">
    <source>
        <dbReference type="ARBA" id="ARBA00009533"/>
    </source>
</evidence>
<comment type="cofactor">
    <cofactor evidence="1 6 7">
        <name>pyridoxal 5'-phosphate</name>
        <dbReference type="ChEBI" id="CHEBI:597326"/>
    </cofactor>
</comment>
<dbReference type="GO" id="GO:0016831">
    <property type="term" value="F:carboxy-lyase activity"/>
    <property type="evidence" value="ECO:0007669"/>
    <property type="project" value="UniProtKB-KW"/>
</dbReference>
<dbReference type="InterPro" id="IPR010977">
    <property type="entry name" value="Aromatic_deC"/>
</dbReference>
<dbReference type="Gene3D" id="3.90.1150.10">
    <property type="entry name" value="Aspartate Aminotransferase, domain 1"/>
    <property type="match status" value="1"/>
</dbReference>
<dbReference type="Gene3D" id="3.40.640.10">
    <property type="entry name" value="Type I PLP-dependent aspartate aminotransferase-like (Major domain)"/>
    <property type="match status" value="1"/>
</dbReference>
<dbReference type="SUPFAM" id="SSF53383">
    <property type="entry name" value="PLP-dependent transferases"/>
    <property type="match status" value="1"/>
</dbReference>
<reference evidence="8" key="1">
    <citation type="journal article" date="2020" name="bioRxiv">
        <title>Whole genome comparisons of ergot fungi reveals the divergence and evolution of species within the genus Claviceps are the result of varying mechanisms driving genome evolution and host range expansion.</title>
        <authorList>
            <person name="Wyka S.A."/>
            <person name="Mondo S.J."/>
            <person name="Liu M."/>
            <person name="Dettman J."/>
            <person name="Nalam V."/>
            <person name="Broders K.D."/>
        </authorList>
    </citation>
    <scope>NUCLEOTIDE SEQUENCE</scope>
    <source>
        <strain evidence="8">CCC 602</strain>
    </source>
</reference>
<comment type="caution">
    <text evidence="8">The sequence shown here is derived from an EMBL/GenBank/DDBJ whole genome shotgun (WGS) entry which is preliminary data.</text>
</comment>
<evidence type="ECO:0000256" key="7">
    <source>
        <dbReference type="RuleBase" id="RU000382"/>
    </source>
</evidence>